<dbReference type="SUPFAM" id="SSF51430">
    <property type="entry name" value="NAD(P)-linked oxidoreductase"/>
    <property type="match status" value="1"/>
</dbReference>
<dbReference type="EMBL" id="JOKZ01000045">
    <property type="protein sequence ID" value="KKP05595.1"/>
    <property type="molecule type" value="Genomic_DNA"/>
</dbReference>
<name>A0A0F9XM73_TRIHA</name>
<evidence type="ECO:0000313" key="3">
    <source>
        <dbReference type="EMBL" id="KKP05595.1"/>
    </source>
</evidence>
<dbReference type="OMA" id="YCVFHPM"/>
<dbReference type="InterPro" id="IPR023210">
    <property type="entry name" value="NADP_OxRdtase_dom"/>
</dbReference>
<dbReference type="AlphaFoldDB" id="A0A0F9XM73"/>
<evidence type="ECO:0000313" key="4">
    <source>
        <dbReference type="Proteomes" id="UP000034112"/>
    </source>
</evidence>
<organism evidence="3 4">
    <name type="scientific">Trichoderma harzianum</name>
    <name type="common">Hypocrea lixii</name>
    <dbReference type="NCBI Taxonomy" id="5544"/>
    <lineage>
        <taxon>Eukaryota</taxon>
        <taxon>Fungi</taxon>
        <taxon>Dikarya</taxon>
        <taxon>Ascomycota</taxon>
        <taxon>Pezizomycotina</taxon>
        <taxon>Sordariomycetes</taxon>
        <taxon>Hypocreomycetidae</taxon>
        <taxon>Hypocreales</taxon>
        <taxon>Hypocreaceae</taxon>
        <taxon>Trichoderma</taxon>
    </lineage>
</organism>
<dbReference type="InterPro" id="IPR036812">
    <property type="entry name" value="NAD(P)_OxRdtase_dom_sf"/>
</dbReference>
<evidence type="ECO:0000256" key="1">
    <source>
        <dbReference type="ARBA" id="ARBA00023002"/>
    </source>
</evidence>
<dbReference type="OrthoDB" id="686384at2759"/>
<feature type="domain" description="NADP-dependent oxidoreductase" evidence="2">
    <location>
        <begin position="236"/>
        <end position="530"/>
    </location>
</feature>
<protein>
    <recommendedName>
        <fullName evidence="2">NADP-dependent oxidoreductase domain-containing protein</fullName>
    </recommendedName>
</protein>
<dbReference type="Proteomes" id="UP000034112">
    <property type="component" value="Unassembled WGS sequence"/>
</dbReference>
<dbReference type="PANTHER" id="PTHR43147">
    <property type="entry name" value="PROTEIN TAS"/>
    <property type="match status" value="1"/>
</dbReference>
<accession>A0A0F9XM73</accession>
<gene>
    <name evidence="3" type="ORF">THAR02_02321</name>
</gene>
<dbReference type="GO" id="GO:0016491">
    <property type="term" value="F:oxidoreductase activity"/>
    <property type="evidence" value="ECO:0007669"/>
    <property type="project" value="UniProtKB-KW"/>
</dbReference>
<dbReference type="CDD" id="cd19101">
    <property type="entry name" value="AKR_unchar"/>
    <property type="match status" value="1"/>
</dbReference>
<sequence length="558" mass="62559">MAIAQQGGGVSTAHVNMMTDTIIANLPPDGLRVVMRALLVLFPEITRAFECETKKFVQQRAVSSIIGKDKKPSLAELNKTQQIARSMLGCGLSFESLQLFQNLVAQGTVLMSRTSDDSQYELFTFLTSVDGDIVQAMTAVQKSLFIDTGTRVMDNGEHALVEALYHSLTSCYATLKATEHDYPFGRSLISTAGILGLPRPTLLDAPQDLGKQTSMIPLPEQARETFQLNGCTVPRIFSGLWQMSSPAWGAASSSKIVEQFSSHVRQGFTAFDMADHYGDAEVIFGRFSSLYPHRQTIFTATKYCVFHPMTVSREAVQANVAERCRRLQTEKINLLQFHWQFYENPDYLKALRFLTEDDRVETVGLCNFDTKHLLEVVQSGIRVSTNQVQFSLVDSRPVFKMGSACEEHNIKLLTYGTLCGGFLADKWLGKPEPDIYDGSITPSQRKYFEMIRSWGGWSLFQELLTVLRVIAAKHKVGISNVATRWVLDFPYVGAVIVGARMGISEHTDENLSSFGWSLDQSDRDAIEEILIRSRRTDIFQKIQSVTRNKERQLSPIKL</sequence>
<dbReference type="PANTHER" id="PTHR43147:SF2">
    <property type="entry name" value="NADP-DEPENDENT OXIDOREDUCTASE DOMAIN-CONTAINING PROTEIN"/>
    <property type="match status" value="1"/>
</dbReference>
<evidence type="ECO:0000259" key="2">
    <source>
        <dbReference type="Pfam" id="PF00248"/>
    </source>
</evidence>
<dbReference type="Gene3D" id="3.20.20.100">
    <property type="entry name" value="NADP-dependent oxidoreductase domain"/>
    <property type="match status" value="1"/>
</dbReference>
<proteinExistence type="predicted"/>
<dbReference type="Pfam" id="PF00248">
    <property type="entry name" value="Aldo_ket_red"/>
    <property type="match status" value="1"/>
</dbReference>
<reference evidence="4" key="1">
    <citation type="journal article" date="2015" name="Genome Announc.">
        <title>Draft whole-genome sequence of the biocontrol agent Trichoderma harzianum T6776.</title>
        <authorList>
            <person name="Baroncelli R."/>
            <person name="Piaggeschi G."/>
            <person name="Fiorini L."/>
            <person name="Bertolini E."/>
            <person name="Zapparata A."/>
            <person name="Pe M.E."/>
            <person name="Sarrocco S."/>
            <person name="Vannacci G."/>
        </authorList>
    </citation>
    <scope>NUCLEOTIDE SEQUENCE [LARGE SCALE GENOMIC DNA]</scope>
    <source>
        <strain evidence="4">T6776</strain>
    </source>
</reference>
<keyword evidence="1" id="KW-0560">Oxidoreductase</keyword>
<comment type="caution">
    <text evidence="3">The sequence shown here is derived from an EMBL/GenBank/DDBJ whole genome shotgun (WGS) entry which is preliminary data.</text>
</comment>